<keyword evidence="1" id="KW-0479">Metal-binding</keyword>
<dbReference type="Gene3D" id="3.30.70.100">
    <property type="match status" value="1"/>
</dbReference>
<protein>
    <submittedName>
        <fullName evidence="3">Copper chaperone</fullName>
    </submittedName>
</protein>
<accession>A0A0G3GXI2</accession>
<sequence>MSQKYYHVNGMTCEHCAKAVAEEVNDVLGTQGVEVDFATGQMIVTGEGFTDAAIKNAVEEAGYHVVEN</sequence>
<organism evidence="3 4">
    <name type="scientific">Corynebacterium epidermidicanis</name>
    <dbReference type="NCBI Taxonomy" id="1050174"/>
    <lineage>
        <taxon>Bacteria</taxon>
        <taxon>Bacillati</taxon>
        <taxon>Actinomycetota</taxon>
        <taxon>Actinomycetes</taxon>
        <taxon>Mycobacteriales</taxon>
        <taxon>Corynebacteriaceae</taxon>
        <taxon>Corynebacterium</taxon>
    </lineage>
</organism>
<dbReference type="CDD" id="cd00371">
    <property type="entry name" value="HMA"/>
    <property type="match status" value="1"/>
</dbReference>
<dbReference type="PATRIC" id="fig|1050174.4.peg.2422"/>
<dbReference type="SUPFAM" id="SSF55008">
    <property type="entry name" value="HMA, heavy metal-associated domain"/>
    <property type="match status" value="1"/>
</dbReference>
<reference evidence="3 4" key="1">
    <citation type="submission" date="2015-05" db="EMBL/GenBank/DDBJ databases">
        <title>Complete genome sequence of Corynebacterium epidermidicanis DSM 45586, isolated from the skin of a dog suffering from pruritus.</title>
        <authorList>
            <person name="Ruckert C."/>
            <person name="Albersmeier A."/>
            <person name="Winkler A."/>
            <person name="Tauch A."/>
        </authorList>
    </citation>
    <scope>NUCLEOTIDE SEQUENCE [LARGE SCALE GENOMIC DNA]</scope>
    <source>
        <strain evidence="3 4">DSM 45586</strain>
    </source>
</reference>
<dbReference type="GO" id="GO:0046872">
    <property type="term" value="F:metal ion binding"/>
    <property type="evidence" value="ECO:0007669"/>
    <property type="project" value="UniProtKB-KW"/>
</dbReference>
<evidence type="ECO:0000259" key="2">
    <source>
        <dbReference type="PROSITE" id="PS50846"/>
    </source>
</evidence>
<dbReference type="Pfam" id="PF00403">
    <property type="entry name" value="HMA"/>
    <property type="match status" value="1"/>
</dbReference>
<evidence type="ECO:0000313" key="4">
    <source>
        <dbReference type="Proteomes" id="UP000035368"/>
    </source>
</evidence>
<gene>
    <name evidence="3" type="ORF">CEPID_12000</name>
</gene>
<dbReference type="PROSITE" id="PS01047">
    <property type="entry name" value="HMA_1"/>
    <property type="match status" value="1"/>
</dbReference>
<dbReference type="Proteomes" id="UP000035368">
    <property type="component" value="Chromosome"/>
</dbReference>
<dbReference type="InterPro" id="IPR017969">
    <property type="entry name" value="Heavy-metal-associated_CS"/>
</dbReference>
<dbReference type="STRING" id="1050174.CEPID_12000"/>
<proteinExistence type="predicted"/>
<dbReference type="RefSeq" id="WP_407921601.1">
    <property type="nucleotide sequence ID" value="NZ_CP011541.1"/>
</dbReference>
<dbReference type="AlphaFoldDB" id="A0A0G3GXI2"/>
<dbReference type="KEGG" id="cei:CEPID_12000"/>
<dbReference type="PROSITE" id="PS50846">
    <property type="entry name" value="HMA_2"/>
    <property type="match status" value="1"/>
</dbReference>
<name>A0A0G3GXI2_9CORY</name>
<feature type="domain" description="HMA" evidence="2">
    <location>
        <begin position="2"/>
        <end position="66"/>
    </location>
</feature>
<evidence type="ECO:0000313" key="3">
    <source>
        <dbReference type="EMBL" id="AKK04223.1"/>
    </source>
</evidence>
<keyword evidence="4" id="KW-1185">Reference proteome</keyword>
<dbReference type="EMBL" id="CP011541">
    <property type="protein sequence ID" value="AKK04223.1"/>
    <property type="molecule type" value="Genomic_DNA"/>
</dbReference>
<dbReference type="InterPro" id="IPR036163">
    <property type="entry name" value="HMA_dom_sf"/>
</dbReference>
<dbReference type="InterPro" id="IPR006121">
    <property type="entry name" value="HMA_dom"/>
</dbReference>
<evidence type="ECO:0000256" key="1">
    <source>
        <dbReference type="ARBA" id="ARBA00022723"/>
    </source>
</evidence>